<evidence type="ECO:0000256" key="7">
    <source>
        <dbReference type="ARBA" id="ARBA00023136"/>
    </source>
</evidence>
<protein>
    <recommendedName>
        <fullName evidence="10">Odorant receptor</fullName>
    </recommendedName>
</protein>
<dbReference type="GO" id="GO:0007165">
    <property type="term" value="P:signal transduction"/>
    <property type="evidence" value="ECO:0007669"/>
    <property type="project" value="UniProtKB-KW"/>
</dbReference>
<keyword evidence="4 10" id="KW-0812">Transmembrane</keyword>
<dbReference type="InterPro" id="IPR004117">
    <property type="entry name" value="7tm6_olfct_rcpt"/>
</dbReference>
<feature type="transmembrane region" description="Helical" evidence="10">
    <location>
        <begin position="161"/>
        <end position="184"/>
    </location>
</feature>
<dbReference type="AlphaFoldDB" id="A0A411HR38"/>
<evidence type="ECO:0000256" key="6">
    <source>
        <dbReference type="ARBA" id="ARBA00022989"/>
    </source>
</evidence>
<evidence type="ECO:0000256" key="2">
    <source>
        <dbReference type="ARBA" id="ARBA00022475"/>
    </source>
</evidence>
<gene>
    <name evidence="11" type="primary">OR3</name>
</gene>
<keyword evidence="9 10" id="KW-0807">Transducer</keyword>
<dbReference type="Pfam" id="PF02949">
    <property type="entry name" value="7tm_6"/>
    <property type="match status" value="1"/>
</dbReference>
<keyword evidence="6 10" id="KW-1133">Transmembrane helix</keyword>
<evidence type="ECO:0000313" key="11">
    <source>
        <dbReference type="EMBL" id="QBB72935.1"/>
    </source>
</evidence>
<evidence type="ECO:0000256" key="5">
    <source>
        <dbReference type="ARBA" id="ARBA00022725"/>
    </source>
</evidence>
<dbReference type="GO" id="GO:0005886">
    <property type="term" value="C:plasma membrane"/>
    <property type="evidence" value="ECO:0007669"/>
    <property type="project" value="UniProtKB-SubCell"/>
</dbReference>
<evidence type="ECO:0000256" key="3">
    <source>
        <dbReference type="ARBA" id="ARBA00022606"/>
    </source>
</evidence>
<keyword evidence="8 10" id="KW-0675">Receptor</keyword>
<feature type="transmembrane region" description="Helical" evidence="10">
    <location>
        <begin position="68"/>
        <end position="91"/>
    </location>
</feature>
<evidence type="ECO:0000256" key="9">
    <source>
        <dbReference type="ARBA" id="ARBA00023224"/>
    </source>
</evidence>
<dbReference type="GO" id="GO:0004984">
    <property type="term" value="F:olfactory receptor activity"/>
    <property type="evidence" value="ECO:0007669"/>
    <property type="project" value="InterPro"/>
</dbReference>
<sequence length="430" mass="49922">MKMPVEIRMRKLSFGKTFLVKIIKLSKYYLISLSDFSKDLYKDGVKRTILPAKIILQSICCWPDSDTAFALFVGWLLFANLFLILIFHAAYVFKHFNDIGDTIAVGVTVTTTIEALARLYLIITRRRIINSTLVMVWKQFWPVNALETKATQRIERSAQTVVILATMLLILASSCNCFLSGVPLVRYHDIIFKSAFPFDWEMMYVYEFIYVWQYFISWFEVLLVCGFDFFFTTLVSICALQFTIMQEIFKSILTRKSKKQRMAIFGERGRKMTDREMLFECLEQHKLLIGICNDLEKSFNTQILLQFFVSTCAICAPSLVLKIDSSQFFKTMTYAVGHLCQLYNYCHVGATLSHESVLLSQAIYESNWHLTHDIQFQKALLIMLQRSQNAQCLTAVGVTEMNFESFIKILRLSFSFYTLLNNLLMKNMNV</sequence>
<dbReference type="GO" id="GO:0005549">
    <property type="term" value="F:odorant binding"/>
    <property type="evidence" value="ECO:0007669"/>
    <property type="project" value="InterPro"/>
</dbReference>
<proteinExistence type="evidence at transcript level"/>
<accession>A0A411HR38</accession>
<feature type="transmembrane region" description="Helical" evidence="10">
    <location>
        <begin position="204"/>
        <end position="222"/>
    </location>
</feature>
<feature type="transmembrane region" description="Helical" evidence="10">
    <location>
        <begin position="103"/>
        <end position="123"/>
    </location>
</feature>
<reference evidence="11" key="1">
    <citation type="submission" date="2018-05" db="EMBL/GenBank/DDBJ databases">
        <title>Identification and expression analysis of candidate chemosensory receptors in the white-spotted flower chafer, Protaetia brevitarsis.</title>
        <authorList>
            <person name="Zhang T."/>
        </authorList>
    </citation>
    <scope>NUCLEOTIDE SEQUENCE</scope>
</reference>
<keyword evidence="3 10" id="KW-0716">Sensory transduction</keyword>
<comment type="similarity">
    <text evidence="10">Belongs to the insect chemoreceptor superfamily. Heteromeric odorant receptor channel (TC 1.A.69) family.</text>
</comment>
<evidence type="ECO:0000256" key="1">
    <source>
        <dbReference type="ARBA" id="ARBA00004651"/>
    </source>
</evidence>
<evidence type="ECO:0000256" key="8">
    <source>
        <dbReference type="ARBA" id="ARBA00023170"/>
    </source>
</evidence>
<keyword evidence="7 10" id="KW-0472">Membrane</keyword>
<organism evidence="11">
    <name type="scientific">Protaetia brevitarsis</name>
    <name type="common">White-spotted flower chafer beetle</name>
    <name type="synonym">Liocola brevitarsis</name>
    <dbReference type="NCBI Taxonomy" id="348688"/>
    <lineage>
        <taxon>Eukaryota</taxon>
        <taxon>Metazoa</taxon>
        <taxon>Ecdysozoa</taxon>
        <taxon>Arthropoda</taxon>
        <taxon>Hexapoda</taxon>
        <taxon>Insecta</taxon>
        <taxon>Pterygota</taxon>
        <taxon>Neoptera</taxon>
        <taxon>Endopterygota</taxon>
        <taxon>Coleoptera</taxon>
        <taxon>Polyphaga</taxon>
        <taxon>Scarabaeiformia</taxon>
        <taxon>Scarabaeidae</taxon>
        <taxon>Cetoniinae</taxon>
        <taxon>Protaetia</taxon>
        <taxon>Liocola</taxon>
    </lineage>
</organism>
<evidence type="ECO:0000256" key="10">
    <source>
        <dbReference type="RuleBase" id="RU351113"/>
    </source>
</evidence>
<dbReference type="PANTHER" id="PTHR21137">
    <property type="entry name" value="ODORANT RECEPTOR"/>
    <property type="match status" value="1"/>
</dbReference>
<comment type="caution">
    <text evidence="10">Lacks conserved residue(s) required for the propagation of feature annotation.</text>
</comment>
<keyword evidence="5 10" id="KW-0552">Olfaction</keyword>
<evidence type="ECO:0000256" key="4">
    <source>
        <dbReference type="ARBA" id="ARBA00022692"/>
    </source>
</evidence>
<comment type="subcellular location">
    <subcellularLocation>
        <location evidence="1 10">Cell membrane</location>
        <topology evidence="1 10">Multi-pass membrane protein</topology>
    </subcellularLocation>
</comment>
<keyword evidence="2" id="KW-1003">Cell membrane</keyword>
<dbReference type="PANTHER" id="PTHR21137:SF35">
    <property type="entry name" value="ODORANT RECEPTOR 19A-RELATED"/>
    <property type="match status" value="1"/>
</dbReference>
<dbReference type="EMBL" id="MH324836">
    <property type="protein sequence ID" value="QBB72935.1"/>
    <property type="molecule type" value="mRNA"/>
</dbReference>
<name>A0A411HR38_PROBE</name>
<feature type="transmembrane region" description="Helical" evidence="10">
    <location>
        <begin position="229"/>
        <end position="249"/>
    </location>
</feature>